<dbReference type="SUPFAM" id="SSF57256">
    <property type="entry name" value="Elafin-like"/>
    <property type="match status" value="1"/>
</dbReference>
<dbReference type="PROSITE" id="PS51390">
    <property type="entry name" value="WAP"/>
    <property type="match status" value="1"/>
</dbReference>
<dbReference type="Pfam" id="PF00095">
    <property type="entry name" value="WAP"/>
    <property type="match status" value="1"/>
</dbReference>
<evidence type="ECO:0000313" key="4">
    <source>
        <dbReference type="Ensembl" id="ENSPCEP00000018332.1"/>
    </source>
</evidence>
<reference evidence="4" key="1">
    <citation type="submission" date="2025-05" db="UniProtKB">
        <authorList>
            <consortium name="Ensembl"/>
        </authorList>
    </citation>
    <scope>IDENTIFICATION</scope>
</reference>
<dbReference type="InterPro" id="IPR036645">
    <property type="entry name" value="Elafin-like_sf"/>
</dbReference>
<feature type="chain" id="PRO_5044682292" description="WAP domain-containing protein" evidence="2">
    <location>
        <begin position="30"/>
        <end position="125"/>
    </location>
</feature>
<sequence>PAPGSTMKSGAIFLLGLLALWAHLMPASGQGVPGVCPRPVGPGICVEQCRGDDSCPPGRKCCGTGCGHACRRVVTPGEKDQGHSAQSQDPSPLSSPGEPHCSPGPGLRELAQTGCGCFFPGAFQL</sequence>
<feature type="signal peptide" evidence="2">
    <location>
        <begin position="1"/>
        <end position="29"/>
    </location>
</feature>
<evidence type="ECO:0000259" key="3">
    <source>
        <dbReference type="PROSITE" id="PS51390"/>
    </source>
</evidence>
<accession>A0A8C8VME7</accession>
<feature type="region of interest" description="Disordered" evidence="1">
    <location>
        <begin position="77"/>
        <end position="106"/>
    </location>
</feature>
<dbReference type="AlphaFoldDB" id="A0A8C8VME7"/>
<dbReference type="Proteomes" id="UP000694393">
    <property type="component" value="Unplaced"/>
</dbReference>
<protein>
    <recommendedName>
        <fullName evidence="3">WAP domain-containing protein</fullName>
    </recommendedName>
</protein>
<dbReference type="Gene3D" id="4.10.75.10">
    <property type="entry name" value="Elafin-like"/>
    <property type="match status" value="1"/>
</dbReference>
<organism evidence="4 5">
    <name type="scientific">Pelusios castaneus</name>
    <name type="common">West African mud turtle</name>
    <dbReference type="NCBI Taxonomy" id="367368"/>
    <lineage>
        <taxon>Eukaryota</taxon>
        <taxon>Metazoa</taxon>
        <taxon>Chordata</taxon>
        <taxon>Craniata</taxon>
        <taxon>Vertebrata</taxon>
        <taxon>Euteleostomi</taxon>
        <taxon>Archelosauria</taxon>
        <taxon>Testudinata</taxon>
        <taxon>Testudines</taxon>
        <taxon>Pleurodira</taxon>
        <taxon>Pelomedusidae</taxon>
        <taxon>Pelusios</taxon>
    </lineage>
</organism>
<feature type="domain" description="WAP" evidence="3">
    <location>
        <begin position="29"/>
        <end position="74"/>
    </location>
</feature>
<dbReference type="InterPro" id="IPR008197">
    <property type="entry name" value="WAP_dom"/>
</dbReference>
<evidence type="ECO:0000313" key="5">
    <source>
        <dbReference type="Proteomes" id="UP000694393"/>
    </source>
</evidence>
<dbReference type="GO" id="GO:0005576">
    <property type="term" value="C:extracellular region"/>
    <property type="evidence" value="ECO:0007669"/>
    <property type="project" value="InterPro"/>
</dbReference>
<proteinExistence type="predicted"/>
<dbReference type="Ensembl" id="ENSPCET00000018952.1">
    <property type="protein sequence ID" value="ENSPCEP00000018332.1"/>
    <property type="gene ID" value="ENSPCEG00000014305.1"/>
</dbReference>
<feature type="compositionally biased region" description="Polar residues" evidence="1">
    <location>
        <begin position="83"/>
        <end position="94"/>
    </location>
</feature>
<name>A0A8C8VME7_9SAUR</name>
<dbReference type="Ensembl" id="ENSPCET00000019945.1">
    <property type="protein sequence ID" value="ENSPCEP00000019288.1"/>
    <property type="gene ID" value="ENSPCEG00000015007.1"/>
</dbReference>
<evidence type="ECO:0000256" key="1">
    <source>
        <dbReference type="SAM" id="MobiDB-lite"/>
    </source>
</evidence>
<keyword evidence="2" id="KW-0732">Signal</keyword>
<dbReference type="GO" id="GO:0030414">
    <property type="term" value="F:peptidase inhibitor activity"/>
    <property type="evidence" value="ECO:0007669"/>
    <property type="project" value="InterPro"/>
</dbReference>
<dbReference type="SMART" id="SM00217">
    <property type="entry name" value="WAP"/>
    <property type="match status" value="1"/>
</dbReference>
<evidence type="ECO:0000256" key="2">
    <source>
        <dbReference type="SAM" id="SignalP"/>
    </source>
</evidence>
<keyword evidence="5" id="KW-1185">Reference proteome</keyword>